<dbReference type="InterPro" id="IPR001117">
    <property type="entry name" value="Cu-oxidase_2nd"/>
</dbReference>
<organism evidence="7 8">
    <name type="scientific">Geobacter hydrogenophilus</name>
    <dbReference type="NCBI Taxonomy" id="40983"/>
    <lineage>
        <taxon>Bacteria</taxon>
        <taxon>Pseudomonadati</taxon>
        <taxon>Thermodesulfobacteriota</taxon>
        <taxon>Desulfuromonadia</taxon>
        <taxon>Geobacterales</taxon>
        <taxon>Geobacteraceae</taxon>
        <taxon>Geobacter</taxon>
    </lineage>
</organism>
<evidence type="ECO:0000256" key="1">
    <source>
        <dbReference type="ARBA" id="ARBA00022723"/>
    </source>
</evidence>
<keyword evidence="1" id="KW-0479">Metal-binding</keyword>
<reference evidence="7" key="1">
    <citation type="submission" date="2022-12" db="EMBL/GenBank/DDBJ databases">
        <title>Reference genome sequencing for broad-spectrum identification of bacterial and archaeal isolates by mass spectrometry.</title>
        <authorList>
            <person name="Sekiguchi Y."/>
            <person name="Tourlousse D.M."/>
        </authorList>
    </citation>
    <scope>NUCLEOTIDE SEQUENCE</scope>
    <source>
        <strain evidence="7">H2</strain>
    </source>
</reference>
<evidence type="ECO:0000313" key="7">
    <source>
        <dbReference type="EMBL" id="GLI39377.1"/>
    </source>
</evidence>
<keyword evidence="2" id="KW-0560">Oxidoreductase</keyword>
<feature type="domain" description="Plastocyanin-like" evidence="5">
    <location>
        <begin position="394"/>
        <end position="510"/>
    </location>
</feature>
<evidence type="ECO:0000313" key="8">
    <source>
        <dbReference type="Proteomes" id="UP001144352"/>
    </source>
</evidence>
<evidence type="ECO:0000259" key="6">
    <source>
        <dbReference type="Pfam" id="PF07732"/>
    </source>
</evidence>
<dbReference type="InterPro" id="IPR045087">
    <property type="entry name" value="Cu-oxidase_fam"/>
</dbReference>
<dbReference type="PANTHER" id="PTHR11709:SF2">
    <property type="entry name" value="MULTICOPPER OXIDASE LPR1"/>
    <property type="match status" value="1"/>
</dbReference>
<protein>
    <recommendedName>
        <fullName evidence="9">Multicopper oxidase</fullName>
    </recommendedName>
</protein>
<dbReference type="GO" id="GO:0051536">
    <property type="term" value="F:iron-sulfur cluster binding"/>
    <property type="evidence" value="ECO:0007669"/>
    <property type="project" value="UniProtKB-KW"/>
</dbReference>
<accession>A0A9W6G2X7</accession>
<dbReference type="GO" id="GO:0005507">
    <property type="term" value="F:copper ion binding"/>
    <property type="evidence" value="ECO:0007669"/>
    <property type="project" value="InterPro"/>
</dbReference>
<evidence type="ECO:0008006" key="9">
    <source>
        <dbReference type="Google" id="ProtNLM"/>
    </source>
</evidence>
<keyword evidence="3" id="KW-0411">Iron-sulfur</keyword>
<dbReference type="EMBL" id="BSDS01000002">
    <property type="protein sequence ID" value="GLI39377.1"/>
    <property type="molecule type" value="Genomic_DNA"/>
</dbReference>
<dbReference type="InterPro" id="IPR006311">
    <property type="entry name" value="TAT_signal"/>
</dbReference>
<dbReference type="InterPro" id="IPR002355">
    <property type="entry name" value="Cu_oxidase_Cu_BS"/>
</dbReference>
<gene>
    <name evidence="7" type="ORF">GHYDROH2_28780</name>
</gene>
<dbReference type="PANTHER" id="PTHR11709">
    <property type="entry name" value="MULTI-COPPER OXIDASE"/>
    <property type="match status" value="1"/>
</dbReference>
<feature type="domain" description="Plastocyanin-like" evidence="6">
    <location>
        <begin position="87"/>
        <end position="211"/>
    </location>
</feature>
<evidence type="ECO:0000256" key="2">
    <source>
        <dbReference type="ARBA" id="ARBA00023002"/>
    </source>
</evidence>
<comment type="caution">
    <text evidence="7">The sequence shown here is derived from an EMBL/GenBank/DDBJ whole genome shotgun (WGS) entry which is preliminary data.</text>
</comment>
<evidence type="ECO:0000259" key="4">
    <source>
        <dbReference type="Pfam" id="PF00394"/>
    </source>
</evidence>
<dbReference type="InterPro" id="IPR011706">
    <property type="entry name" value="Cu-oxidase_C"/>
</dbReference>
<evidence type="ECO:0000256" key="3">
    <source>
        <dbReference type="ARBA" id="ARBA00023014"/>
    </source>
</evidence>
<dbReference type="PROSITE" id="PS00080">
    <property type="entry name" value="MULTICOPPER_OXIDASE2"/>
    <property type="match status" value="1"/>
</dbReference>
<name>A0A9W6G2X7_9BACT</name>
<sequence length="513" mass="54794">MKIKGISRRKFITAASAGVAGAYATLHAGVVRAMMGSGGMGGGGMGGGGMGGTTTIIDPPPGASFFDIPNAVKNSAGVYELLVKEAKLRLNGTPVTLLTYNGMYPGPTIRASKGEMLKVRMVNMLPKTTSTNILGHPRNITNIHTHGLHVTPSGMGDNMMMTAAPGASLDYEYDLALEEPGHLNFYHPHVHGTVAEQYWGGLAGPLVIDDAAGGALSGYETHVMLIKDITISNGLPEPYTSTSQFMMGKEGNLVMVNGLVNPVLSIRPGQVQRWQIVNACNARFLKLSLDRHSLWLVGTDGGLLDKPYKLPTILLAPGERIDVLVKADQGGGNFKLLSLPYARGGGSLQQVTLLTLAYGGTSAGDSLPSSVNPAAARLNMNLSLLPRRQITLSMMMGRGYINGISFADMTRAYTITSSLGTYEVWEIFNQSGMDHPFHQHVNSCQVLSVSGGDPDYASLYTTKPAWKDVVIIPKMGSATILVPVKDYDGMTMFHCHIVEHEDIGMMGVWNIGM</sequence>
<keyword evidence="8" id="KW-1185">Reference proteome</keyword>
<dbReference type="PROSITE" id="PS51318">
    <property type="entry name" value="TAT"/>
    <property type="match status" value="1"/>
</dbReference>
<dbReference type="RefSeq" id="WP_214186646.1">
    <property type="nucleotide sequence ID" value="NZ_BSDS01000002.1"/>
</dbReference>
<dbReference type="AlphaFoldDB" id="A0A9W6G2X7"/>
<dbReference type="GO" id="GO:0016491">
    <property type="term" value="F:oxidoreductase activity"/>
    <property type="evidence" value="ECO:0007669"/>
    <property type="project" value="UniProtKB-KW"/>
</dbReference>
<dbReference type="Pfam" id="PF00394">
    <property type="entry name" value="Cu-oxidase"/>
    <property type="match status" value="1"/>
</dbReference>
<dbReference type="CDD" id="cd13853">
    <property type="entry name" value="CuRO_1_Tth-MCO_like"/>
    <property type="match status" value="1"/>
</dbReference>
<proteinExistence type="predicted"/>
<dbReference type="SUPFAM" id="SSF49503">
    <property type="entry name" value="Cupredoxins"/>
    <property type="match status" value="3"/>
</dbReference>
<evidence type="ECO:0000259" key="5">
    <source>
        <dbReference type="Pfam" id="PF07731"/>
    </source>
</evidence>
<dbReference type="CDD" id="cd13881">
    <property type="entry name" value="CuRO_2_McoC_like"/>
    <property type="match status" value="1"/>
</dbReference>
<dbReference type="Pfam" id="PF07732">
    <property type="entry name" value="Cu-oxidase_3"/>
    <property type="match status" value="1"/>
</dbReference>
<dbReference type="InterPro" id="IPR011707">
    <property type="entry name" value="Cu-oxidase-like_N"/>
</dbReference>
<dbReference type="InterPro" id="IPR008972">
    <property type="entry name" value="Cupredoxin"/>
</dbReference>
<dbReference type="Proteomes" id="UP001144352">
    <property type="component" value="Unassembled WGS sequence"/>
</dbReference>
<dbReference type="Pfam" id="PF07731">
    <property type="entry name" value="Cu-oxidase_2"/>
    <property type="match status" value="1"/>
</dbReference>
<keyword evidence="3" id="KW-0408">Iron</keyword>
<dbReference type="CDD" id="cd13900">
    <property type="entry name" value="CuRO_3_Tth-MCO_like"/>
    <property type="match status" value="1"/>
</dbReference>
<dbReference type="Gene3D" id="2.60.40.420">
    <property type="entry name" value="Cupredoxins - blue copper proteins"/>
    <property type="match status" value="3"/>
</dbReference>
<feature type="domain" description="Plastocyanin-like" evidence="4">
    <location>
        <begin position="230"/>
        <end position="338"/>
    </location>
</feature>